<name>A0A8S1NQ46_PARPR</name>
<proteinExistence type="predicted"/>
<protein>
    <submittedName>
        <fullName evidence="1">Uncharacterized protein</fullName>
    </submittedName>
</protein>
<comment type="caution">
    <text evidence="1">The sequence shown here is derived from an EMBL/GenBank/DDBJ whole genome shotgun (WGS) entry which is preliminary data.</text>
</comment>
<sequence>MEQQVQSSSKRKSFLNFILRNFLPEDESKIWIENKEKKKKFGIQQLRQALNPANEIKFRQYLTHQVPLLILNSRISPSVQPLYFNELDILLLNMKKKGNCIGDGYFEKQFQSKKQKKERHYLEIIGKQLSKHIQFQQVQQNHHQQFGKKYYGKLINYIMETNNNINNEKDAKNYLIEFINQEIKNDQQKKNYVSEIINNLVIQKK</sequence>
<reference evidence="1" key="1">
    <citation type="submission" date="2021-01" db="EMBL/GenBank/DDBJ databases">
        <authorList>
            <consortium name="Genoscope - CEA"/>
            <person name="William W."/>
        </authorList>
    </citation>
    <scope>NUCLEOTIDE SEQUENCE</scope>
</reference>
<accession>A0A8S1NQ46</accession>
<dbReference type="AlphaFoldDB" id="A0A8S1NQ46"/>
<dbReference type="Proteomes" id="UP000688137">
    <property type="component" value="Unassembled WGS sequence"/>
</dbReference>
<dbReference type="EMBL" id="CAJJDM010000099">
    <property type="protein sequence ID" value="CAD8094588.1"/>
    <property type="molecule type" value="Genomic_DNA"/>
</dbReference>
<evidence type="ECO:0000313" key="2">
    <source>
        <dbReference type="Proteomes" id="UP000688137"/>
    </source>
</evidence>
<keyword evidence="2" id="KW-1185">Reference proteome</keyword>
<gene>
    <name evidence="1" type="ORF">PPRIM_AZ9-3.1.T0960095</name>
</gene>
<dbReference type="OMA" id="ERHYLEI"/>
<organism evidence="1 2">
    <name type="scientific">Paramecium primaurelia</name>
    <dbReference type="NCBI Taxonomy" id="5886"/>
    <lineage>
        <taxon>Eukaryota</taxon>
        <taxon>Sar</taxon>
        <taxon>Alveolata</taxon>
        <taxon>Ciliophora</taxon>
        <taxon>Intramacronucleata</taxon>
        <taxon>Oligohymenophorea</taxon>
        <taxon>Peniculida</taxon>
        <taxon>Parameciidae</taxon>
        <taxon>Paramecium</taxon>
    </lineage>
</organism>
<evidence type="ECO:0000313" key="1">
    <source>
        <dbReference type="EMBL" id="CAD8094588.1"/>
    </source>
</evidence>